<protein>
    <submittedName>
        <fullName evidence="6">DNA-binding response regulator</fullName>
    </submittedName>
</protein>
<dbReference type="SMART" id="SM00448">
    <property type="entry name" value="REC"/>
    <property type="match status" value="1"/>
</dbReference>
<dbReference type="GO" id="GO:0000160">
    <property type="term" value="P:phosphorelay signal transduction system"/>
    <property type="evidence" value="ECO:0007669"/>
    <property type="project" value="InterPro"/>
</dbReference>
<dbReference type="SUPFAM" id="SSF46894">
    <property type="entry name" value="C-terminal effector domain of the bipartite response regulators"/>
    <property type="match status" value="1"/>
</dbReference>
<name>A0A2S7WMS4_9FLAO</name>
<dbReference type="InterPro" id="IPR001789">
    <property type="entry name" value="Sig_transdc_resp-reg_receiver"/>
</dbReference>
<feature type="domain" description="HTH luxR-type" evidence="4">
    <location>
        <begin position="154"/>
        <end position="219"/>
    </location>
</feature>
<dbReference type="PANTHER" id="PTHR43214:SF43">
    <property type="entry name" value="TWO-COMPONENT RESPONSE REGULATOR"/>
    <property type="match status" value="1"/>
</dbReference>
<dbReference type="SUPFAM" id="SSF52172">
    <property type="entry name" value="CheY-like"/>
    <property type="match status" value="1"/>
</dbReference>
<dbReference type="PRINTS" id="PR00038">
    <property type="entry name" value="HTHLUXR"/>
</dbReference>
<dbReference type="Pfam" id="PF00072">
    <property type="entry name" value="Response_reg"/>
    <property type="match status" value="1"/>
</dbReference>
<evidence type="ECO:0000313" key="6">
    <source>
        <dbReference type="EMBL" id="PQJ78908.1"/>
    </source>
</evidence>
<dbReference type="InterPro" id="IPR011006">
    <property type="entry name" value="CheY-like_superfamily"/>
</dbReference>
<dbReference type="GO" id="GO:0006355">
    <property type="term" value="P:regulation of DNA-templated transcription"/>
    <property type="evidence" value="ECO:0007669"/>
    <property type="project" value="InterPro"/>
</dbReference>
<keyword evidence="1 3" id="KW-0597">Phosphoprotein</keyword>
<keyword evidence="7" id="KW-1185">Reference proteome</keyword>
<accession>A0A2S7WMS4</accession>
<dbReference type="Gene3D" id="3.40.50.2300">
    <property type="match status" value="1"/>
</dbReference>
<evidence type="ECO:0000256" key="3">
    <source>
        <dbReference type="PROSITE-ProRule" id="PRU00169"/>
    </source>
</evidence>
<dbReference type="AlphaFoldDB" id="A0A2S7WMS4"/>
<feature type="modified residue" description="4-aspartylphosphate" evidence="3">
    <location>
        <position position="59"/>
    </location>
</feature>
<dbReference type="CDD" id="cd17535">
    <property type="entry name" value="REC_NarL-like"/>
    <property type="match status" value="1"/>
</dbReference>
<evidence type="ECO:0000259" key="5">
    <source>
        <dbReference type="PROSITE" id="PS50110"/>
    </source>
</evidence>
<dbReference type="EMBL" id="MSCN01000001">
    <property type="protein sequence ID" value="PQJ78908.1"/>
    <property type="molecule type" value="Genomic_DNA"/>
</dbReference>
<sequence length="221" mass="25183">MSEKIYVHVADDHKILIEGIIAVINTDDEIEINGYSLTGKEVINFIKNEENRVDVLVLDLTMPIVDGFEVLNYFFDNEISHNTIVLSSYDDIKIVQEILRLGAKGYITKNYAGKHIIDGIKTVAKGKQYFSDDIQKKMMNAFIGNKPRIGDLPDKFIIESLTEREIEVLKLVTREYNTTEIAEMLHLSVTTVESYRKKLLKKLKVKNAVGLAMYAVKNKIV</sequence>
<dbReference type="GO" id="GO:0003677">
    <property type="term" value="F:DNA binding"/>
    <property type="evidence" value="ECO:0007669"/>
    <property type="project" value="UniProtKB-KW"/>
</dbReference>
<evidence type="ECO:0000256" key="2">
    <source>
        <dbReference type="ARBA" id="ARBA00023125"/>
    </source>
</evidence>
<dbReference type="PROSITE" id="PS50110">
    <property type="entry name" value="RESPONSE_REGULATORY"/>
    <property type="match status" value="1"/>
</dbReference>
<gene>
    <name evidence="6" type="ORF">BTO18_06805</name>
</gene>
<dbReference type="InterPro" id="IPR039420">
    <property type="entry name" value="WalR-like"/>
</dbReference>
<dbReference type="RefSeq" id="WP_105015505.1">
    <property type="nucleotide sequence ID" value="NZ_MSCN01000001.1"/>
</dbReference>
<evidence type="ECO:0000313" key="7">
    <source>
        <dbReference type="Proteomes" id="UP000238882"/>
    </source>
</evidence>
<evidence type="ECO:0000256" key="1">
    <source>
        <dbReference type="ARBA" id="ARBA00022553"/>
    </source>
</evidence>
<dbReference type="Pfam" id="PF00196">
    <property type="entry name" value="GerE"/>
    <property type="match status" value="1"/>
</dbReference>
<proteinExistence type="predicted"/>
<dbReference type="SMART" id="SM00421">
    <property type="entry name" value="HTH_LUXR"/>
    <property type="match status" value="1"/>
</dbReference>
<dbReference type="InterPro" id="IPR000792">
    <property type="entry name" value="Tscrpt_reg_LuxR_C"/>
</dbReference>
<evidence type="ECO:0000259" key="4">
    <source>
        <dbReference type="PROSITE" id="PS50043"/>
    </source>
</evidence>
<dbReference type="InterPro" id="IPR016032">
    <property type="entry name" value="Sig_transdc_resp-reg_C-effctor"/>
</dbReference>
<reference evidence="6 7" key="1">
    <citation type="submission" date="2016-12" db="EMBL/GenBank/DDBJ databases">
        <title>Trade-off between light-utilization and light-protection in marine flavobacteria.</title>
        <authorList>
            <person name="Kumagai Y."/>
            <person name="Yoshizawa S."/>
            <person name="Kogure K."/>
            <person name="Iwasaki W."/>
        </authorList>
    </citation>
    <scope>NUCLEOTIDE SEQUENCE [LARGE SCALE GENOMIC DNA]</scope>
    <source>
        <strain evidence="6 7">NBRC 108759</strain>
    </source>
</reference>
<keyword evidence="2 6" id="KW-0238">DNA-binding</keyword>
<dbReference type="OrthoDB" id="9797341at2"/>
<comment type="caution">
    <text evidence="6">The sequence shown here is derived from an EMBL/GenBank/DDBJ whole genome shotgun (WGS) entry which is preliminary data.</text>
</comment>
<dbReference type="Proteomes" id="UP000238882">
    <property type="component" value="Unassembled WGS sequence"/>
</dbReference>
<dbReference type="PANTHER" id="PTHR43214">
    <property type="entry name" value="TWO-COMPONENT RESPONSE REGULATOR"/>
    <property type="match status" value="1"/>
</dbReference>
<dbReference type="InterPro" id="IPR058245">
    <property type="entry name" value="NreC/VraR/RcsB-like_REC"/>
</dbReference>
<feature type="domain" description="Response regulatory" evidence="5">
    <location>
        <begin position="6"/>
        <end position="124"/>
    </location>
</feature>
<dbReference type="PROSITE" id="PS50043">
    <property type="entry name" value="HTH_LUXR_2"/>
    <property type="match status" value="1"/>
</dbReference>
<organism evidence="6 7">
    <name type="scientific">Polaribacter porphyrae</name>
    <dbReference type="NCBI Taxonomy" id="1137780"/>
    <lineage>
        <taxon>Bacteria</taxon>
        <taxon>Pseudomonadati</taxon>
        <taxon>Bacteroidota</taxon>
        <taxon>Flavobacteriia</taxon>
        <taxon>Flavobacteriales</taxon>
        <taxon>Flavobacteriaceae</taxon>
    </lineage>
</organism>